<evidence type="ECO:0000313" key="2">
    <source>
        <dbReference type="Proteomes" id="UP000295134"/>
    </source>
</evidence>
<organism evidence="1 2">
    <name type="scientific">Arsenophonus nasoniae</name>
    <name type="common">son-killer infecting Nasonia vitripennis</name>
    <dbReference type="NCBI Taxonomy" id="638"/>
    <lineage>
        <taxon>Bacteria</taxon>
        <taxon>Pseudomonadati</taxon>
        <taxon>Pseudomonadota</taxon>
        <taxon>Gammaproteobacteria</taxon>
        <taxon>Enterobacterales</taxon>
        <taxon>Morganellaceae</taxon>
        <taxon>Arsenophonus</taxon>
    </lineage>
</organism>
<dbReference type="AlphaFoldDB" id="A0A4P7L8S9"/>
<gene>
    <name evidence="1" type="ORF">ArsFIN_48890</name>
</gene>
<dbReference type="InterPro" id="IPR010927">
    <property type="entry name" value="T4SS_TraH"/>
</dbReference>
<accession>A0A4P7L8S9</accession>
<dbReference type="Proteomes" id="UP000295134">
    <property type="component" value="Plasmid pArsFIN5"/>
</dbReference>
<name>A0A4P7L8S9_9GAMM</name>
<proteinExistence type="predicted"/>
<dbReference type="EMBL" id="CP038617">
    <property type="protein sequence ID" value="QBY46278.1"/>
    <property type="molecule type" value="Genomic_DNA"/>
</dbReference>
<reference evidence="1 2" key="1">
    <citation type="submission" date="2019-03" db="EMBL/GenBank/DDBJ databases">
        <title>Long-read sequencing reveals hyperdense prophage content in a complex bacterial symbiont genome.</title>
        <authorList>
            <person name="Frost C.L."/>
            <person name="Siozios S."/>
            <person name="Nadal-Jimenez P."/>
            <person name="Brockhurst M.A."/>
            <person name="King K.C."/>
            <person name="Darby A.C."/>
            <person name="Hurst G.D.D."/>
        </authorList>
    </citation>
    <scope>NUCLEOTIDE SEQUENCE [LARGE SCALE GENOMIC DNA]</scope>
    <source>
        <strain evidence="1 2">FIN</strain>
        <plasmid evidence="2">parsfin5</plasmid>
    </source>
</reference>
<dbReference type="KEGG" id="ans:ArsFIN_48890"/>
<keyword evidence="1" id="KW-0614">Plasmid</keyword>
<evidence type="ECO:0000313" key="1">
    <source>
        <dbReference type="EMBL" id="QBY46278.1"/>
    </source>
</evidence>
<protein>
    <submittedName>
        <fullName evidence="1">Uncharacterized protein</fullName>
    </submittedName>
</protein>
<sequence length="56" mass="6344">MIVDIFPKTQVSQQKVCQDIVGESNLFTDWAASRQGCTVGNKMNEVQDKANERQKE</sequence>
<dbReference type="Pfam" id="PF06122">
    <property type="entry name" value="TraH"/>
    <property type="match status" value="1"/>
</dbReference>
<geneLocation type="plasmid" evidence="2">
    <name>parsfin5</name>
</geneLocation>